<dbReference type="GO" id="GO:0008360">
    <property type="term" value="P:regulation of cell shape"/>
    <property type="evidence" value="ECO:0007669"/>
    <property type="project" value="UniProtKB-KW"/>
</dbReference>
<evidence type="ECO:0000256" key="4">
    <source>
        <dbReference type="ARBA" id="ARBA00022679"/>
    </source>
</evidence>
<sequence>MARRKRPKKSWGRRLMGLLRKTAALVLAGTIAMTLLFRWVAPPTSAFMLQQRLSGTRVDYRWVPLDRISPHAALAVIASEDQNFFDHWGLDVKAIADAIRDNRARSRPRGASTISQQVAKNLFLWPGRSYVRKGVEVYFTLLMEISWSKRRILEVYLNIAEMGTGVFGVEAAGRRFFHKPASRLNRREAATLAAVLPSPRRMRADRPSDYVKRRTWQIRQQMNALGGSAFFRGGRSLGTPGP</sequence>
<dbReference type="UniPathway" id="UPA00219"/>
<comment type="subcellular location">
    <subcellularLocation>
        <location evidence="11">Cell membrane</location>
        <topology evidence="11">Single-pass membrane protein</topology>
    </subcellularLocation>
</comment>
<feature type="domain" description="Glycosyl transferase family 51" evidence="12">
    <location>
        <begin position="56"/>
        <end position="222"/>
    </location>
</feature>
<comment type="pathway">
    <text evidence="11">Cell wall biogenesis; peptidoglycan biosynthesis.</text>
</comment>
<dbReference type="NCBIfam" id="TIGR02070">
    <property type="entry name" value="mono_pep_trsgly"/>
    <property type="match status" value="1"/>
</dbReference>
<keyword evidence="4 11" id="KW-0808">Transferase</keyword>
<evidence type="ECO:0000256" key="5">
    <source>
        <dbReference type="ARBA" id="ARBA00022692"/>
    </source>
</evidence>
<dbReference type="GO" id="GO:0008955">
    <property type="term" value="F:peptidoglycan glycosyltransferase activity"/>
    <property type="evidence" value="ECO:0007669"/>
    <property type="project" value="UniProtKB-UniRule"/>
</dbReference>
<evidence type="ECO:0000256" key="2">
    <source>
        <dbReference type="ARBA" id="ARBA00022519"/>
    </source>
</evidence>
<dbReference type="InterPro" id="IPR036950">
    <property type="entry name" value="PBP_transglycosylase"/>
</dbReference>
<dbReference type="InterPro" id="IPR001264">
    <property type="entry name" value="Glyco_trans_51"/>
</dbReference>
<dbReference type="GO" id="GO:0071555">
    <property type="term" value="P:cell wall organization"/>
    <property type="evidence" value="ECO:0007669"/>
    <property type="project" value="UniProtKB-KW"/>
</dbReference>
<protein>
    <recommendedName>
        <fullName evidence="11">Biosynthetic peptidoglycan transglycosylase</fullName>
        <ecNumber evidence="11">2.4.99.28</ecNumber>
    </recommendedName>
    <alternativeName>
        <fullName evidence="11">Glycan polymerase</fullName>
    </alternativeName>
    <alternativeName>
        <fullName evidence="11">Peptidoglycan glycosyltransferase MtgA</fullName>
        <shortName evidence="11">PGT</shortName>
    </alternativeName>
</protein>
<evidence type="ECO:0000259" key="12">
    <source>
        <dbReference type="Pfam" id="PF00912"/>
    </source>
</evidence>
<evidence type="ECO:0000256" key="6">
    <source>
        <dbReference type="ARBA" id="ARBA00022960"/>
    </source>
</evidence>
<evidence type="ECO:0000256" key="8">
    <source>
        <dbReference type="ARBA" id="ARBA00022989"/>
    </source>
</evidence>
<dbReference type="PANTHER" id="PTHR30400">
    <property type="entry name" value="MONOFUNCTIONAL BIOSYNTHETIC PEPTIDOGLYCAN TRANSGLYCOSYLASE"/>
    <property type="match status" value="1"/>
</dbReference>
<dbReference type="Pfam" id="PF00912">
    <property type="entry name" value="Transgly"/>
    <property type="match status" value="1"/>
</dbReference>
<dbReference type="Proteomes" id="UP000427906">
    <property type="component" value="Chromosome"/>
</dbReference>
<keyword evidence="5 11" id="KW-0812">Transmembrane</keyword>
<dbReference type="InterPro" id="IPR011812">
    <property type="entry name" value="Pep_trsgly"/>
</dbReference>
<gene>
    <name evidence="11 13" type="primary">mtgA</name>
    <name evidence="13" type="ORF">DSCA_23890</name>
</gene>
<dbReference type="HAMAP" id="MF_00766">
    <property type="entry name" value="PGT_MtgA"/>
    <property type="match status" value="1"/>
</dbReference>
<name>A0A5K7YKP9_9BACT</name>
<dbReference type="InterPro" id="IPR023346">
    <property type="entry name" value="Lysozyme-like_dom_sf"/>
</dbReference>
<dbReference type="EMBL" id="AP021874">
    <property type="protein sequence ID" value="BBO68459.1"/>
    <property type="molecule type" value="Genomic_DNA"/>
</dbReference>
<dbReference type="GO" id="GO:0009252">
    <property type="term" value="P:peptidoglycan biosynthetic process"/>
    <property type="evidence" value="ECO:0007669"/>
    <property type="project" value="UniProtKB-UniRule"/>
</dbReference>
<keyword evidence="10 11" id="KW-0961">Cell wall biogenesis/degradation</keyword>
<dbReference type="KEGG" id="dalk:DSCA_23890"/>
<keyword evidence="3 11" id="KW-0328">Glycosyltransferase</keyword>
<dbReference type="AlphaFoldDB" id="A0A5K7YKP9"/>
<dbReference type="Gene3D" id="1.10.3810.10">
    <property type="entry name" value="Biosynthetic peptidoglycan transglycosylase-like"/>
    <property type="match status" value="1"/>
</dbReference>
<organism evidence="13 14">
    <name type="scientific">Desulfosarcina alkanivorans</name>
    <dbReference type="NCBI Taxonomy" id="571177"/>
    <lineage>
        <taxon>Bacteria</taxon>
        <taxon>Pseudomonadati</taxon>
        <taxon>Thermodesulfobacteriota</taxon>
        <taxon>Desulfobacteria</taxon>
        <taxon>Desulfobacterales</taxon>
        <taxon>Desulfosarcinaceae</taxon>
        <taxon>Desulfosarcina</taxon>
    </lineage>
</organism>
<dbReference type="PANTHER" id="PTHR30400:SF0">
    <property type="entry name" value="BIOSYNTHETIC PEPTIDOGLYCAN TRANSGLYCOSYLASE"/>
    <property type="match status" value="1"/>
</dbReference>
<evidence type="ECO:0000256" key="1">
    <source>
        <dbReference type="ARBA" id="ARBA00022475"/>
    </source>
</evidence>
<evidence type="ECO:0000256" key="10">
    <source>
        <dbReference type="ARBA" id="ARBA00023316"/>
    </source>
</evidence>
<comment type="similarity">
    <text evidence="11">Belongs to the glycosyltransferase 51 family.</text>
</comment>
<keyword evidence="1 11" id="KW-1003">Cell membrane</keyword>
<dbReference type="GO" id="GO:0009274">
    <property type="term" value="C:peptidoglycan-based cell wall"/>
    <property type="evidence" value="ECO:0007669"/>
    <property type="project" value="InterPro"/>
</dbReference>
<reference evidence="13 14" key="1">
    <citation type="submission" date="2019-11" db="EMBL/GenBank/DDBJ databases">
        <title>Comparative genomics of hydrocarbon-degrading Desulfosarcina strains.</title>
        <authorList>
            <person name="Watanabe M."/>
            <person name="Kojima H."/>
            <person name="Fukui M."/>
        </authorList>
    </citation>
    <scope>NUCLEOTIDE SEQUENCE [LARGE SCALE GENOMIC DNA]</scope>
    <source>
        <strain evidence="13 14">PL12</strain>
    </source>
</reference>
<keyword evidence="2" id="KW-0997">Cell inner membrane</keyword>
<evidence type="ECO:0000256" key="7">
    <source>
        <dbReference type="ARBA" id="ARBA00022984"/>
    </source>
</evidence>
<keyword evidence="6 11" id="KW-0133">Cell shape</keyword>
<keyword evidence="8 11" id="KW-1133">Transmembrane helix</keyword>
<comment type="function">
    <text evidence="11">Peptidoglycan polymerase that catalyzes glycan chain elongation from lipid-linked precursors.</text>
</comment>
<evidence type="ECO:0000256" key="3">
    <source>
        <dbReference type="ARBA" id="ARBA00022676"/>
    </source>
</evidence>
<dbReference type="GO" id="GO:0005886">
    <property type="term" value="C:plasma membrane"/>
    <property type="evidence" value="ECO:0007669"/>
    <property type="project" value="UniProtKB-SubCell"/>
</dbReference>
<dbReference type="RefSeq" id="WP_155316620.1">
    <property type="nucleotide sequence ID" value="NZ_AP021874.1"/>
</dbReference>
<keyword evidence="14" id="KW-1185">Reference proteome</keyword>
<evidence type="ECO:0000256" key="11">
    <source>
        <dbReference type="HAMAP-Rule" id="MF_00766"/>
    </source>
</evidence>
<proteinExistence type="inferred from homology"/>
<dbReference type="SUPFAM" id="SSF53955">
    <property type="entry name" value="Lysozyme-like"/>
    <property type="match status" value="1"/>
</dbReference>
<evidence type="ECO:0000313" key="13">
    <source>
        <dbReference type="EMBL" id="BBO68459.1"/>
    </source>
</evidence>
<comment type="catalytic activity">
    <reaction evidence="11">
        <text>[GlcNAc-(1-&gt;4)-Mur2Ac(oyl-L-Ala-gamma-D-Glu-L-Lys-D-Ala-D-Ala)](n)-di-trans,octa-cis-undecaprenyl diphosphate + beta-D-GlcNAc-(1-&gt;4)-Mur2Ac(oyl-L-Ala-gamma-D-Glu-L-Lys-D-Ala-D-Ala)-di-trans,octa-cis-undecaprenyl diphosphate = [GlcNAc-(1-&gt;4)-Mur2Ac(oyl-L-Ala-gamma-D-Glu-L-Lys-D-Ala-D-Ala)](n+1)-di-trans,octa-cis-undecaprenyl diphosphate + di-trans,octa-cis-undecaprenyl diphosphate + H(+)</text>
        <dbReference type="Rhea" id="RHEA:23708"/>
        <dbReference type="Rhea" id="RHEA-COMP:9602"/>
        <dbReference type="Rhea" id="RHEA-COMP:9603"/>
        <dbReference type="ChEBI" id="CHEBI:15378"/>
        <dbReference type="ChEBI" id="CHEBI:58405"/>
        <dbReference type="ChEBI" id="CHEBI:60033"/>
        <dbReference type="ChEBI" id="CHEBI:78435"/>
        <dbReference type="EC" id="2.4.99.28"/>
    </reaction>
</comment>
<accession>A0A5K7YKP9</accession>
<dbReference type="OrthoDB" id="9766909at2"/>
<dbReference type="EC" id="2.4.99.28" evidence="11"/>
<evidence type="ECO:0000256" key="9">
    <source>
        <dbReference type="ARBA" id="ARBA00023136"/>
    </source>
</evidence>
<keyword evidence="9 11" id="KW-0472">Membrane</keyword>
<evidence type="ECO:0000313" key="14">
    <source>
        <dbReference type="Proteomes" id="UP000427906"/>
    </source>
</evidence>
<dbReference type="GO" id="GO:0016763">
    <property type="term" value="F:pentosyltransferase activity"/>
    <property type="evidence" value="ECO:0007669"/>
    <property type="project" value="InterPro"/>
</dbReference>
<keyword evidence="7 11" id="KW-0573">Peptidoglycan synthesis</keyword>